<dbReference type="InterPro" id="IPR042229">
    <property type="entry name" value="Listeria/Bacterioides_rpt_sf"/>
</dbReference>
<dbReference type="GO" id="GO:0030313">
    <property type="term" value="C:cell envelope"/>
    <property type="evidence" value="ECO:0007669"/>
    <property type="project" value="UniProtKB-SubCell"/>
</dbReference>
<dbReference type="Gene3D" id="2.60.40.10">
    <property type="entry name" value="Immunoglobulins"/>
    <property type="match status" value="1"/>
</dbReference>
<dbReference type="Pfam" id="PF09479">
    <property type="entry name" value="Flg_new"/>
    <property type="match status" value="1"/>
</dbReference>
<protein>
    <recommendedName>
        <fullName evidence="3">Repeat protein</fullName>
    </recommendedName>
</protein>
<evidence type="ECO:0000313" key="2">
    <source>
        <dbReference type="EMBL" id="VYT40667.1"/>
    </source>
</evidence>
<dbReference type="AlphaFoldDB" id="A0A6N2WFN4"/>
<name>A0A6N2WFN4_9FIRM</name>
<reference evidence="2" key="1">
    <citation type="submission" date="2019-11" db="EMBL/GenBank/DDBJ databases">
        <authorList>
            <person name="Feng L."/>
        </authorList>
    </citation>
    <scope>NUCLEOTIDE SEQUENCE</scope>
    <source>
        <strain evidence="2">AcaccaeLFYP115</strain>
    </source>
</reference>
<dbReference type="Pfam" id="PF13306">
    <property type="entry name" value="LRR_5"/>
    <property type="match status" value="1"/>
</dbReference>
<evidence type="ECO:0000256" key="1">
    <source>
        <dbReference type="ARBA" id="ARBA00004196"/>
    </source>
</evidence>
<dbReference type="InterPro" id="IPR013378">
    <property type="entry name" value="InlB-like_B-rpt"/>
</dbReference>
<organism evidence="2">
    <name type="scientific">Anaerostipes caccae</name>
    <dbReference type="NCBI Taxonomy" id="105841"/>
    <lineage>
        <taxon>Bacteria</taxon>
        <taxon>Bacillati</taxon>
        <taxon>Bacillota</taxon>
        <taxon>Clostridia</taxon>
        <taxon>Lachnospirales</taxon>
        <taxon>Lachnospiraceae</taxon>
        <taxon>Anaerostipes</taxon>
    </lineage>
</organism>
<dbReference type="InterPro" id="IPR032675">
    <property type="entry name" value="LRR_dom_sf"/>
</dbReference>
<dbReference type="InterPro" id="IPR026906">
    <property type="entry name" value="LRR_5"/>
</dbReference>
<accession>A0A6N2WFN4</accession>
<dbReference type="Gene3D" id="2.60.40.4270">
    <property type="entry name" value="Listeria-Bacteroides repeat domain"/>
    <property type="match status" value="1"/>
</dbReference>
<dbReference type="InterPro" id="IPR013783">
    <property type="entry name" value="Ig-like_fold"/>
</dbReference>
<gene>
    <name evidence="2" type="ORF">ACLFYP115_03289</name>
</gene>
<proteinExistence type="predicted"/>
<dbReference type="EMBL" id="CACRSQ010000010">
    <property type="protein sequence ID" value="VYT40667.1"/>
    <property type="molecule type" value="Genomic_DNA"/>
</dbReference>
<comment type="subcellular location">
    <subcellularLocation>
        <location evidence="1">Cell envelope</location>
    </subcellularLocation>
</comment>
<dbReference type="RefSeq" id="WP_006568299.1">
    <property type="nucleotide sequence ID" value="NZ_BAABZP010000001.1"/>
</dbReference>
<evidence type="ECO:0008006" key="3">
    <source>
        <dbReference type="Google" id="ProtNLM"/>
    </source>
</evidence>
<dbReference type="Gene3D" id="3.80.10.10">
    <property type="entry name" value="Ribonuclease Inhibitor"/>
    <property type="match status" value="1"/>
</dbReference>
<sequence length="678" mass="76571">MNLRTTKFWKRFTVCLIAAMLLAGNLSVAIRVQAGEKTEVQLLEKTFKNNVAVQGDLLDQSGKPSGVKWDFDAASGKLTISGKGVPCGFKSEFDGGPVAPWYTYKENIKKIEINSGVEPESMAYWFYGCKNLEESPELPDSVKNMECTFYGCEKLENAPEFPVHLENADGMFRFCTNLKITHKIPASAKKLSALYYNCENLELPKDFQLPKGVEDLQLMFTGCYKLRHLPDGFRIPDHVKYLDGMFWNCIGLKYVPDLPGDAASAEWMFAGCALENLPDDFQLPKGIKNVNGLFIGNDLLKKLPNTFTIPDGVEDAAEMFSGCDSLTKLPKGFHIPASVKKTDNMFKVASGSQKMLLPYKNESLKKYAGWGADGRTVIQYCTVEFKDVNGIEIESVDVNCGESIQTVQIPKAPKGCHWEIPDSLTTISGDISIMAKKEEYTVKFQDWDGRRIDEQKVKYEEAAKEPKAPVRPGYTFTGWDKSFDKITRDITVTAVYKKNPEKTDPIPHVPGVKRPKKKLPLTKAVKSGRLIKVRWKKKKGAKGYVIYYSTKKKGKYKKIAAVGKGLNTKVILKSGKKYYFKARPYTKTKKGKKKYKKYIKARKKELNKAVQVTYKNVSGYEKYEIWMKVGKKKYKKVKSFYHGGTLIYTKQKAKTGKKYKFLLKASDIKNGSNARVIK</sequence>